<evidence type="ECO:0000313" key="8">
    <source>
        <dbReference type="Proteomes" id="UP000184038"/>
    </source>
</evidence>
<feature type="compositionally biased region" description="Basic and acidic residues" evidence="6">
    <location>
        <begin position="83"/>
        <end position="98"/>
    </location>
</feature>
<sequence>MANILKNFLGYLKLGEDDDYDDYVNDYEEKEEAREEKRRSRRDDVDDFSMSRTEKAARPERTPTRSYINKDRDDEELQIPVSETRKERTQRLERERGSSNKVVPIRTTPKGLEVCIMKPASFEDSQDICDMLLTGRAAVVNLEGFDPMEAQRIMDFISGCVYAINGKLHQISRYIFIFSPDSVDISGDYLDLVPDEGFGVPTINKEF</sequence>
<accession>A0A1M7GS93</accession>
<comment type="subunit">
    <text evidence="5">Homodimer. Interacts with FtsZ.</text>
</comment>
<dbReference type="InterPro" id="IPR038594">
    <property type="entry name" value="SepF-like_sf"/>
</dbReference>
<name>A0A1M7GS93_9FIRM</name>
<evidence type="ECO:0000256" key="3">
    <source>
        <dbReference type="ARBA" id="ARBA00023306"/>
    </source>
</evidence>
<feature type="region of interest" description="Disordered" evidence="6">
    <location>
        <begin position="16"/>
        <end position="99"/>
    </location>
</feature>
<evidence type="ECO:0000256" key="2">
    <source>
        <dbReference type="ARBA" id="ARBA00023210"/>
    </source>
</evidence>
<comment type="subcellular location">
    <subcellularLocation>
        <location evidence="5">Cytoplasm</location>
    </subcellularLocation>
    <text evidence="5">Localizes to the division site, in a FtsZ-dependent manner.</text>
</comment>
<comment type="function">
    <text evidence="4 5">Cell division protein that is part of the divisome complex and is recruited early to the Z-ring. Probably stimulates Z-ring formation, perhaps through the cross-linking of FtsZ protofilaments. Its function overlaps with FtsA.</text>
</comment>
<evidence type="ECO:0000256" key="5">
    <source>
        <dbReference type="HAMAP-Rule" id="MF_01197"/>
    </source>
</evidence>
<keyword evidence="3 5" id="KW-0131">Cell cycle</keyword>
<reference evidence="7 8" key="1">
    <citation type="submission" date="2016-11" db="EMBL/GenBank/DDBJ databases">
        <authorList>
            <person name="Jaros S."/>
            <person name="Januszkiewicz K."/>
            <person name="Wedrychowicz H."/>
        </authorList>
    </citation>
    <scope>NUCLEOTIDE SEQUENCE [LARGE SCALE GENOMIC DNA]</scope>
    <source>
        <strain evidence="7 8">DSM 15930</strain>
    </source>
</reference>
<feature type="compositionally biased region" description="Basic and acidic residues" evidence="6">
    <location>
        <begin position="52"/>
        <end position="72"/>
    </location>
</feature>
<keyword evidence="1 5" id="KW-0132">Cell division</keyword>
<dbReference type="InterPro" id="IPR007561">
    <property type="entry name" value="Cell_div_SepF/SepF-rel"/>
</dbReference>
<keyword evidence="8" id="KW-1185">Reference proteome</keyword>
<feature type="compositionally biased region" description="Acidic residues" evidence="6">
    <location>
        <begin position="16"/>
        <end position="30"/>
    </location>
</feature>
<dbReference type="EMBL" id="FRCP01000007">
    <property type="protein sequence ID" value="SHM18787.1"/>
    <property type="molecule type" value="Genomic_DNA"/>
</dbReference>
<dbReference type="Gene3D" id="3.30.110.150">
    <property type="entry name" value="SepF-like protein"/>
    <property type="match status" value="1"/>
</dbReference>
<dbReference type="PANTHER" id="PTHR35798">
    <property type="entry name" value="CELL DIVISION PROTEIN SEPF"/>
    <property type="match status" value="1"/>
</dbReference>
<protein>
    <recommendedName>
        <fullName evidence="5">Cell division protein SepF</fullName>
    </recommendedName>
</protein>
<dbReference type="HAMAP" id="MF_01197">
    <property type="entry name" value="SepF"/>
    <property type="match status" value="1"/>
</dbReference>
<proteinExistence type="inferred from homology"/>
<dbReference type="STRING" id="1120996.SAMN02746066_01069"/>
<keyword evidence="5" id="KW-0963">Cytoplasm</keyword>
<dbReference type="GO" id="GO:0043093">
    <property type="term" value="P:FtsZ-dependent cytokinesis"/>
    <property type="evidence" value="ECO:0007669"/>
    <property type="project" value="UniProtKB-UniRule"/>
</dbReference>
<dbReference type="GO" id="GO:0005737">
    <property type="term" value="C:cytoplasm"/>
    <property type="evidence" value="ECO:0007669"/>
    <property type="project" value="UniProtKB-SubCell"/>
</dbReference>
<dbReference type="PANTHER" id="PTHR35798:SF1">
    <property type="entry name" value="CELL DIVISION PROTEIN SEPF"/>
    <property type="match status" value="1"/>
</dbReference>
<dbReference type="Proteomes" id="UP000184038">
    <property type="component" value="Unassembled WGS sequence"/>
</dbReference>
<gene>
    <name evidence="5" type="primary">sepF</name>
    <name evidence="7" type="ORF">SAMN02746066_01069</name>
</gene>
<dbReference type="Pfam" id="PF04472">
    <property type="entry name" value="SepF"/>
    <property type="match status" value="1"/>
</dbReference>
<organism evidence="7 8">
    <name type="scientific">Anaerosporobacter mobilis DSM 15930</name>
    <dbReference type="NCBI Taxonomy" id="1120996"/>
    <lineage>
        <taxon>Bacteria</taxon>
        <taxon>Bacillati</taxon>
        <taxon>Bacillota</taxon>
        <taxon>Clostridia</taxon>
        <taxon>Lachnospirales</taxon>
        <taxon>Lachnospiraceae</taxon>
        <taxon>Anaerosporobacter</taxon>
    </lineage>
</organism>
<dbReference type="GO" id="GO:0000917">
    <property type="term" value="P:division septum assembly"/>
    <property type="evidence" value="ECO:0007669"/>
    <property type="project" value="UniProtKB-KW"/>
</dbReference>
<evidence type="ECO:0000256" key="6">
    <source>
        <dbReference type="SAM" id="MobiDB-lite"/>
    </source>
</evidence>
<dbReference type="OrthoDB" id="9815206at2"/>
<dbReference type="InterPro" id="IPR023052">
    <property type="entry name" value="Cell_div_SepF"/>
</dbReference>
<dbReference type="AlphaFoldDB" id="A0A1M7GS93"/>
<evidence type="ECO:0000256" key="4">
    <source>
        <dbReference type="ARBA" id="ARBA00044936"/>
    </source>
</evidence>
<dbReference type="RefSeq" id="WP_073284151.1">
    <property type="nucleotide sequence ID" value="NZ_FRCP01000007.1"/>
</dbReference>
<feature type="compositionally biased region" description="Basic and acidic residues" evidence="6">
    <location>
        <begin position="31"/>
        <end position="44"/>
    </location>
</feature>
<keyword evidence="2 5" id="KW-0717">Septation</keyword>
<evidence type="ECO:0000313" key="7">
    <source>
        <dbReference type="EMBL" id="SHM18787.1"/>
    </source>
</evidence>
<evidence type="ECO:0000256" key="1">
    <source>
        <dbReference type="ARBA" id="ARBA00022618"/>
    </source>
</evidence>
<comment type="similarity">
    <text evidence="5">Belongs to the SepF family.</text>
</comment>